<dbReference type="SMART" id="SM00827">
    <property type="entry name" value="PKS_AT"/>
    <property type="match status" value="1"/>
</dbReference>
<keyword evidence="2" id="KW-0597">Phosphoprotein</keyword>
<proteinExistence type="predicted"/>
<dbReference type="GO" id="GO:0004312">
    <property type="term" value="F:fatty acid synthase activity"/>
    <property type="evidence" value="ECO:0007669"/>
    <property type="project" value="TreeGrafter"/>
</dbReference>
<feature type="non-terminal residue" evidence="5">
    <location>
        <position position="293"/>
    </location>
</feature>
<dbReference type="PANTHER" id="PTHR43775">
    <property type="entry name" value="FATTY ACID SYNTHASE"/>
    <property type="match status" value="1"/>
</dbReference>
<comment type="caution">
    <text evidence="5">The sequence shown here is derived from an EMBL/GenBank/DDBJ whole genome shotgun (WGS) entry which is preliminary data.</text>
</comment>
<dbReference type="InterPro" id="IPR001227">
    <property type="entry name" value="Ac_transferase_dom_sf"/>
</dbReference>
<dbReference type="InterPro" id="IPR016036">
    <property type="entry name" value="Malonyl_transacylase_ACP-bd"/>
</dbReference>
<dbReference type="Gene3D" id="3.40.366.10">
    <property type="entry name" value="Malonyl-Coenzyme A Acyl Carrier Protein, domain 2"/>
    <property type="match status" value="1"/>
</dbReference>
<dbReference type="Proteomes" id="UP000193247">
    <property type="component" value="Unassembled WGS sequence"/>
</dbReference>
<evidence type="ECO:0000256" key="3">
    <source>
        <dbReference type="ARBA" id="ARBA00023268"/>
    </source>
</evidence>
<dbReference type="PANTHER" id="PTHR43775:SF37">
    <property type="entry name" value="SI:DKEY-61P9.11"/>
    <property type="match status" value="1"/>
</dbReference>
<feature type="domain" description="Malonyl-CoA:ACP transacylase (MAT)" evidence="4">
    <location>
        <begin position="1"/>
        <end position="293"/>
    </location>
</feature>
<keyword evidence="1" id="KW-0596">Phosphopantetheine</keyword>
<keyword evidence="3" id="KW-0511">Multifunctional enzyme</keyword>
<organism evidence="5 6">
    <name type="scientific">Mycobacterium decipiens</name>
    <dbReference type="NCBI Taxonomy" id="1430326"/>
    <lineage>
        <taxon>Bacteria</taxon>
        <taxon>Bacillati</taxon>
        <taxon>Actinomycetota</taxon>
        <taxon>Actinomycetes</taxon>
        <taxon>Mycobacteriales</taxon>
        <taxon>Mycobacteriaceae</taxon>
        <taxon>Mycobacterium</taxon>
    </lineage>
</organism>
<evidence type="ECO:0000313" key="6">
    <source>
        <dbReference type="Proteomes" id="UP000193247"/>
    </source>
</evidence>
<gene>
    <name evidence="5" type="ORF">B8W66_23660</name>
</gene>
<evidence type="ECO:0000256" key="1">
    <source>
        <dbReference type="ARBA" id="ARBA00022450"/>
    </source>
</evidence>
<dbReference type="InterPro" id="IPR016035">
    <property type="entry name" value="Acyl_Trfase/lysoPLipase"/>
</dbReference>
<evidence type="ECO:0000259" key="4">
    <source>
        <dbReference type="SMART" id="SM00827"/>
    </source>
</evidence>
<dbReference type="SUPFAM" id="SSF52151">
    <property type="entry name" value="FabD/lysophospholipase-like"/>
    <property type="match status" value="1"/>
</dbReference>
<accession>A0A1X2LHI5</accession>
<reference evidence="5 6" key="1">
    <citation type="submission" date="2017-04" db="EMBL/GenBank/DDBJ databases">
        <title>The new phylogeny of genus Mycobacterium.</title>
        <authorList>
            <person name="Tortoli E."/>
            <person name="Trovato A."/>
            <person name="Cirillo D.M."/>
        </authorList>
    </citation>
    <scope>NUCLEOTIDE SEQUENCE [LARGE SCALE GENOMIC DNA]</scope>
    <source>
        <strain evidence="5 6">TBL 1200985</strain>
    </source>
</reference>
<dbReference type="InterPro" id="IPR014043">
    <property type="entry name" value="Acyl_transferase_dom"/>
</dbReference>
<keyword evidence="6" id="KW-1185">Reference proteome</keyword>
<name>A0A1X2LHI5_9MYCO</name>
<dbReference type="SUPFAM" id="SSF55048">
    <property type="entry name" value="Probable ACP-binding domain of malonyl-CoA ACP transacylase"/>
    <property type="match status" value="1"/>
</dbReference>
<evidence type="ECO:0000313" key="5">
    <source>
        <dbReference type="EMBL" id="OSC33509.1"/>
    </source>
</evidence>
<dbReference type="STRING" id="1430326.B8W66_23660"/>
<protein>
    <recommendedName>
        <fullName evidence="4">Malonyl-CoA:ACP transacylase (MAT) domain-containing protein</fullName>
    </recommendedName>
</protein>
<dbReference type="InterPro" id="IPR050091">
    <property type="entry name" value="PKS_NRPS_Biosynth_Enz"/>
</dbReference>
<evidence type="ECO:0000256" key="2">
    <source>
        <dbReference type="ARBA" id="ARBA00022553"/>
    </source>
</evidence>
<dbReference type="AlphaFoldDB" id="A0A1X2LHI5"/>
<dbReference type="Pfam" id="PF00698">
    <property type="entry name" value="Acyl_transf_1"/>
    <property type="match status" value="1"/>
</dbReference>
<sequence length="293" mass="31337">MGAELYRHHPGFAAALDECDAALRPFTGWSVRDVLCQNPDAPGLDRVEVIQPALFAVMIALAETLRGYGIAPDVVIGHSQGEIAAGYIAGALTLAEAAKVVALRSAALARLAGTGTMASVLLSPDELRPLLQQWNTQISIAAINGPAHTIISGDTAAVEQFIGACERDGIQIRSIAVDYASHSAHVERLREHLLHELADLNPQPARIPLYSTVASAVSKHPLDTTNMDADYWYRNLREPVDFYSCVAGLLAQGERVFVELSPHPVLAPALTDALADAGQPTQSAVVTTLRRDR</sequence>
<dbReference type="RefSeq" id="WP_242670402.1">
    <property type="nucleotide sequence ID" value="NZ_NCXP01000098.1"/>
</dbReference>
<dbReference type="EMBL" id="NCXP01000098">
    <property type="protein sequence ID" value="OSC33509.1"/>
    <property type="molecule type" value="Genomic_DNA"/>
</dbReference>
<dbReference type="GO" id="GO:0006633">
    <property type="term" value="P:fatty acid biosynthetic process"/>
    <property type="evidence" value="ECO:0007669"/>
    <property type="project" value="TreeGrafter"/>
</dbReference>